<evidence type="ECO:0000313" key="1">
    <source>
        <dbReference type="EMBL" id="MBB3731228.1"/>
    </source>
</evidence>
<keyword evidence="2" id="KW-1185">Reference proteome</keyword>
<comment type="caution">
    <text evidence="1">The sequence shown here is derived from an EMBL/GenBank/DDBJ whole genome shotgun (WGS) entry which is preliminary data.</text>
</comment>
<dbReference type="EMBL" id="JACIBV010000001">
    <property type="protein sequence ID" value="MBB3731228.1"/>
    <property type="molecule type" value="Genomic_DNA"/>
</dbReference>
<dbReference type="GeneID" id="95393337"/>
<dbReference type="RefSeq" id="WP_183656946.1">
    <property type="nucleotide sequence ID" value="NZ_BAAAXX010000090.1"/>
</dbReference>
<evidence type="ECO:0000313" key="2">
    <source>
        <dbReference type="Proteomes" id="UP000579945"/>
    </source>
</evidence>
<accession>A0A7W5YE42</accession>
<proteinExistence type="predicted"/>
<reference evidence="1 2" key="1">
    <citation type="submission" date="2020-08" db="EMBL/GenBank/DDBJ databases">
        <title>Sequencing the genomes of 1000 actinobacteria strains.</title>
        <authorList>
            <person name="Klenk H.-P."/>
        </authorList>
    </citation>
    <scope>NUCLEOTIDE SEQUENCE [LARGE SCALE GENOMIC DNA]</scope>
    <source>
        <strain evidence="1 2">DSM 44320</strain>
    </source>
</reference>
<dbReference type="Proteomes" id="UP000579945">
    <property type="component" value="Unassembled WGS sequence"/>
</dbReference>
<organism evidence="1 2">
    <name type="scientific">Nonomuraea dietziae</name>
    <dbReference type="NCBI Taxonomy" id="65515"/>
    <lineage>
        <taxon>Bacteria</taxon>
        <taxon>Bacillati</taxon>
        <taxon>Actinomycetota</taxon>
        <taxon>Actinomycetes</taxon>
        <taxon>Streptosporangiales</taxon>
        <taxon>Streptosporangiaceae</taxon>
        <taxon>Nonomuraea</taxon>
    </lineage>
</organism>
<gene>
    <name evidence="1" type="ORF">FHR33_007088</name>
</gene>
<dbReference type="AlphaFoldDB" id="A0A7W5YE42"/>
<protein>
    <submittedName>
        <fullName evidence="1">Uncharacterized protein</fullName>
    </submittedName>
</protein>
<name>A0A7W5YE42_9ACTN</name>
<sequence>MTVTQFQDLPLADRDREWDAAEADKRVRAWAKAEDSPNADYRRAHLWYDGDEADEFGAYKLPIADVIGGTLKAVPRAIMAAGGVLQGARGGVKIPKGEVDRVKAHLAKYYAKLDETPPWER</sequence>